<feature type="coiled-coil region" evidence="4">
    <location>
        <begin position="906"/>
        <end position="946"/>
    </location>
</feature>
<feature type="repeat" description="WD" evidence="3">
    <location>
        <begin position="1036"/>
        <end position="1067"/>
    </location>
</feature>
<evidence type="ECO:0000256" key="2">
    <source>
        <dbReference type="ARBA" id="ARBA00022737"/>
    </source>
</evidence>
<accession>A0A0F5YIG8</accession>
<dbReference type="PROSITE" id="PS50294">
    <property type="entry name" value="WD_REPEATS_REGION"/>
    <property type="match status" value="9"/>
</dbReference>
<dbReference type="SUPFAM" id="SSF52540">
    <property type="entry name" value="P-loop containing nucleoside triphosphate hydrolases"/>
    <property type="match status" value="1"/>
</dbReference>
<dbReference type="InterPro" id="IPR027417">
    <property type="entry name" value="P-loop_NTPase"/>
</dbReference>
<dbReference type="InterPro" id="IPR019775">
    <property type="entry name" value="WD40_repeat_CS"/>
</dbReference>
<dbReference type="RefSeq" id="WP_046277886.1">
    <property type="nucleotide sequence ID" value="NZ_LATL02000287.1"/>
</dbReference>
<feature type="repeat" description="WD" evidence="3">
    <location>
        <begin position="1621"/>
        <end position="1648"/>
    </location>
</feature>
<feature type="repeat" description="WD" evidence="3">
    <location>
        <begin position="1433"/>
        <end position="1464"/>
    </location>
</feature>
<dbReference type="InterPro" id="IPR011990">
    <property type="entry name" value="TPR-like_helical_dom_sf"/>
</dbReference>
<evidence type="ECO:0000256" key="1">
    <source>
        <dbReference type="ARBA" id="ARBA00022574"/>
    </source>
</evidence>
<feature type="repeat" description="WD" evidence="3">
    <location>
        <begin position="1344"/>
        <end position="1384"/>
    </location>
</feature>
<dbReference type="InterPro" id="IPR015943">
    <property type="entry name" value="WD40/YVTN_repeat-like_dom_sf"/>
</dbReference>
<dbReference type="Proteomes" id="UP000033607">
    <property type="component" value="Unassembled WGS sequence"/>
</dbReference>
<dbReference type="PANTHER" id="PTHR44019:SF8">
    <property type="entry name" value="POC1 CENTRIOLAR PROTEIN HOMOLOG"/>
    <property type="match status" value="1"/>
</dbReference>
<feature type="repeat" description="WD" evidence="3">
    <location>
        <begin position="1261"/>
        <end position="1293"/>
    </location>
</feature>
<dbReference type="InterPro" id="IPR050505">
    <property type="entry name" value="WDR55/POC1"/>
</dbReference>
<feature type="repeat" description="WD" evidence="3">
    <location>
        <begin position="1227"/>
        <end position="1261"/>
    </location>
</feature>
<dbReference type="PROSITE" id="PS50082">
    <property type="entry name" value="WD_REPEATS_2"/>
    <property type="match status" value="11"/>
</dbReference>
<feature type="domain" description="Novel STAND NTPase 1" evidence="5">
    <location>
        <begin position="527"/>
        <end position="911"/>
    </location>
</feature>
<comment type="caution">
    <text evidence="6">The sequence shown here is derived from an EMBL/GenBank/DDBJ whole genome shotgun (WGS) entry which is preliminary data.</text>
</comment>
<dbReference type="SUPFAM" id="SSF50978">
    <property type="entry name" value="WD40 repeat-like"/>
    <property type="match status" value="2"/>
</dbReference>
<feature type="repeat" description="WD" evidence="3">
    <location>
        <begin position="1302"/>
        <end position="1334"/>
    </location>
</feature>
<dbReference type="OrthoDB" id="433942at2"/>
<evidence type="ECO:0000313" key="6">
    <source>
        <dbReference type="EMBL" id="KKD38704.1"/>
    </source>
</evidence>
<dbReference type="SMART" id="SM00320">
    <property type="entry name" value="WD40"/>
    <property type="match status" value="14"/>
</dbReference>
<feature type="repeat" description="WD" evidence="3">
    <location>
        <begin position="1086"/>
        <end position="1118"/>
    </location>
</feature>
<dbReference type="PRINTS" id="PR00320">
    <property type="entry name" value="GPROTEINBRPT"/>
</dbReference>
<proteinExistence type="predicted"/>
<sequence length="1694" mass="191959">MNVYPQDDTVTHNQSQLDTLSRTLQLSEGEFSLVLVRCNYISLRKTIVKQLHKKSALPIREIHLSASIDNLYRTLETELSEEHPAVVMVFGLERVETLDEVLAATNLAREAFLNFPFPVLLWINDQLWKKLNRRAPDFTGYATTYVFQQSSSELIHFLSSKSQQLFTTILELGGCSFVSNSKILGEHCASELQLAYQDLTNRKITLTPALTASLRFVLARHYYAHQNISEALENYNLSWNFWQQESTKLSSRSSNFEAEYPLVHSSPAVNPLIWQGIILYHLGLCSAYQAEQHLRHSSHKEWLEARMYFEQCLDYFEAAKRPDLVAKFINQLGEILRELEDWDALFKLAQKSRKLHQQQNSQPLQLAQDYGFFAEYYRHKSDWQNTKEFASIALEILNQNPQEIIDDPLTNKNQGLYYWILAQALEQLSQPWEAIEKLEIAYKETAPKYNPRFYLQILGMLRRLYFELGQYREAFDIKKEHRTKSSAFGYTAFIGAGRLEPREQAVDPMLGTVSTEATVTDEIKASGREEAINRLLQRIGSTQHKLTVIYGQSGVGKSSIIRAGLVPALQDLSVEARQIVPILLRTYNSYAKELENKLYADRTQAFLEEEETIENREEAEKSTRQTEQTHQEAIENILLKLKENANNNQITILIFDHFEEFFFAHRRLSTRRLFFEVLRDCLNLPYVKVMISVREDYLHHLLEGTRLIDFEIVNNDILNKDILFYLGNLTPTEAYNVIKSLTDRSHFFLEDALIQALVNDLSRELGEVRPIELQVVGAQLQAEDITTLADYKRQGPHQKLVERFLEEVIQDCGPEHQQTANLILFLLTDENNTRPLKTRSELTEEFKGKLGKEAVEYQLDLILYILAKSGLVSREIIDGAEFYQLVHDYLADFIRQKNRLDRDAEFEQLQQKNKALKEDVDVYSRLAKETERRSTAEERSRQLERIMAVLAGFVFAGFGLFAMAQRKQEARARIEAIQAAQESLIVGDQNDQIGILRATLVIGESIQQTQASKEQKDEIAKGLRKLFDNSLHERNRLEQEDSILAASYSPDGQIIATAGNEKVIKLWGKDGRFIQDLIDPSLNSQPVSHEDNVISVSFSPDGNQIASASIDRTVKLWSRDGQLLKTFKGHQDVVTSVSFSPDGRVLASGSGDSTIKLWDVEQETLIKTLNAHQGGVLDVKFSPDGQTLASGGNSDPTVKLWKPDGTFLKTLRGHCESLRQTEDCIGVYEVSFSPNGQILASASGDRTVRLWNLKTNTVETLKGHNSDVLGVSFSPDGQTIASSSRDSTVKLWNKNGAILQTFTGHKNDVWTVSFSPDSQMIASASADNTVKLWDRNRNPLDQILQGHSHAVNDISWSQNGIIATASDDQTVRLWKTDSAEPLKNSTDEPLVLNNQKQVRWVSLSPDGETLATVSQQQPTVKLWNLKGELVQTLSGHQKPVNAVEFSPTGMIASGSEDRTVKLWQPDGSLIDTLKLDDPVVSIRFNAIGNQMATATSDSTGSAILLWSSQKAGWESRRILSYPNQTINEISYTPKEGLLAIAVDRQVVLWSPSRGASCPLKHQAIVRGVDFHPNGTLIASASDDKKVRLWQLDRQQLWPVDGNCSAQREIEAFYTLDQDVFLNSVYFDPDGKLLAIAREDGTTILWNMQGFQLGYQIRAGCLWLNDYLQTDTSDEQNRTPLCQGIRNSEQSVMLP</sequence>
<name>A0A0F5YIG8_9CYAN</name>
<keyword evidence="2" id="KW-0677">Repeat</keyword>
<dbReference type="InterPro" id="IPR001680">
    <property type="entry name" value="WD40_rpt"/>
</dbReference>
<dbReference type="InterPro" id="IPR036322">
    <property type="entry name" value="WD40_repeat_dom_sf"/>
</dbReference>
<evidence type="ECO:0000256" key="4">
    <source>
        <dbReference type="SAM" id="Coils"/>
    </source>
</evidence>
<dbReference type="Gene3D" id="2.130.10.10">
    <property type="entry name" value="YVTN repeat-like/Quinoprotein amine dehydrogenase"/>
    <property type="match status" value="5"/>
</dbReference>
<protein>
    <recommendedName>
        <fullName evidence="5">Novel STAND NTPase 1 domain-containing protein</fullName>
    </recommendedName>
</protein>
<evidence type="ECO:0000256" key="3">
    <source>
        <dbReference type="PROSITE-ProRule" id="PRU00221"/>
    </source>
</evidence>
<feature type="repeat" description="WD" evidence="3">
    <location>
        <begin position="1558"/>
        <end position="1592"/>
    </location>
</feature>
<dbReference type="Pfam" id="PF20703">
    <property type="entry name" value="nSTAND1"/>
    <property type="match status" value="1"/>
</dbReference>
<feature type="repeat" description="WD" evidence="3">
    <location>
        <begin position="1127"/>
        <end position="1168"/>
    </location>
</feature>
<dbReference type="Gene3D" id="3.40.50.300">
    <property type="entry name" value="P-loop containing nucleotide triphosphate hydrolases"/>
    <property type="match status" value="1"/>
</dbReference>
<dbReference type="SUPFAM" id="SSF48452">
    <property type="entry name" value="TPR-like"/>
    <property type="match status" value="1"/>
</dbReference>
<dbReference type="CDD" id="cd00200">
    <property type="entry name" value="WD40"/>
    <property type="match status" value="1"/>
</dbReference>
<organism evidence="6 7">
    <name type="scientific">Limnoraphis robusta CS-951</name>
    <dbReference type="NCBI Taxonomy" id="1637645"/>
    <lineage>
        <taxon>Bacteria</taxon>
        <taxon>Bacillati</taxon>
        <taxon>Cyanobacteriota</taxon>
        <taxon>Cyanophyceae</taxon>
        <taxon>Oscillatoriophycideae</taxon>
        <taxon>Oscillatoriales</taxon>
        <taxon>Sirenicapillariaceae</taxon>
        <taxon>Limnoraphis</taxon>
    </lineage>
</organism>
<dbReference type="SUPFAM" id="SSF50960">
    <property type="entry name" value="TolB, C-terminal domain"/>
    <property type="match status" value="1"/>
</dbReference>
<dbReference type="PANTHER" id="PTHR44019">
    <property type="entry name" value="WD REPEAT-CONTAINING PROTEIN 55"/>
    <property type="match status" value="1"/>
</dbReference>
<dbReference type="EMBL" id="LATL02000287">
    <property type="protein sequence ID" value="KKD38704.1"/>
    <property type="molecule type" value="Genomic_DNA"/>
</dbReference>
<dbReference type="PATRIC" id="fig|1637645.4.peg.5677"/>
<dbReference type="Pfam" id="PF00400">
    <property type="entry name" value="WD40"/>
    <property type="match status" value="11"/>
</dbReference>
<evidence type="ECO:0000313" key="7">
    <source>
        <dbReference type="Proteomes" id="UP000033607"/>
    </source>
</evidence>
<reference evidence="6 7" key="1">
    <citation type="submission" date="2015-06" db="EMBL/GenBank/DDBJ databases">
        <title>Draft genome assembly of filamentous brackish cyanobacterium Limnoraphis robusta strain CS-951.</title>
        <authorList>
            <person name="Willis A."/>
            <person name="Parks M."/>
            <person name="Burford M.A."/>
        </authorList>
    </citation>
    <scope>NUCLEOTIDE SEQUENCE [LARGE SCALE GENOMIC DNA]</scope>
    <source>
        <strain evidence="6 7">CS-951</strain>
    </source>
</reference>
<evidence type="ECO:0000259" key="5">
    <source>
        <dbReference type="Pfam" id="PF20703"/>
    </source>
</evidence>
<feature type="repeat" description="WD" evidence="3">
    <location>
        <begin position="1169"/>
        <end position="1202"/>
    </location>
</feature>
<gene>
    <name evidence="6" type="ORF">WN50_07405</name>
</gene>
<keyword evidence="1 3" id="KW-0853">WD repeat</keyword>
<keyword evidence="4" id="KW-0175">Coiled coil</keyword>
<dbReference type="PROSITE" id="PS00678">
    <property type="entry name" value="WD_REPEATS_1"/>
    <property type="match status" value="3"/>
</dbReference>
<dbReference type="InterPro" id="IPR049052">
    <property type="entry name" value="nSTAND1"/>
</dbReference>
<dbReference type="InterPro" id="IPR020472">
    <property type="entry name" value="WD40_PAC1"/>
</dbReference>
<dbReference type="Gene3D" id="1.25.40.10">
    <property type="entry name" value="Tetratricopeptide repeat domain"/>
    <property type="match status" value="1"/>
</dbReference>